<dbReference type="AlphaFoldDB" id="A0A2I0HS36"/>
<name>A0A2I0HS36_PUNGR</name>
<evidence type="ECO:0000313" key="1">
    <source>
        <dbReference type="EMBL" id="PKI34512.1"/>
    </source>
</evidence>
<accession>A0A2I0HS36</accession>
<evidence type="ECO:0000313" key="2">
    <source>
        <dbReference type="Proteomes" id="UP000233551"/>
    </source>
</evidence>
<reference evidence="1 2" key="1">
    <citation type="submission" date="2017-11" db="EMBL/GenBank/DDBJ databases">
        <title>De-novo sequencing of pomegranate (Punica granatum L.) genome.</title>
        <authorList>
            <person name="Akparov Z."/>
            <person name="Amiraslanov A."/>
            <person name="Hajiyeva S."/>
            <person name="Abbasov M."/>
            <person name="Kaur K."/>
            <person name="Hamwieh A."/>
            <person name="Solovyev V."/>
            <person name="Salamov A."/>
            <person name="Braich B."/>
            <person name="Kosarev P."/>
            <person name="Mahmoud A."/>
            <person name="Hajiyev E."/>
            <person name="Babayeva S."/>
            <person name="Izzatullayeva V."/>
            <person name="Mammadov A."/>
            <person name="Mammadov A."/>
            <person name="Sharifova S."/>
            <person name="Ojaghi J."/>
            <person name="Eynullazada K."/>
            <person name="Bayramov B."/>
            <person name="Abdulazimova A."/>
            <person name="Shahmuradov I."/>
        </authorList>
    </citation>
    <scope>NUCLEOTIDE SEQUENCE [LARGE SCALE GENOMIC DNA]</scope>
    <source>
        <strain evidence="2">cv. AG2017</strain>
        <tissue evidence="1">Leaf</tissue>
    </source>
</reference>
<protein>
    <submittedName>
        <fullName evidence="1">Uncharacterized protein</fullName>
    </submittedName>
</protein>
<organism evidence="1 2">
    <name type="scientific">Punica granatum</name>
    <name type="common">Pomegranate</name>
    <dbReference type="NCBI Taxonomy" id="22663"/>
    <lineage>
        <taxon>Eukaryota</taxon>
        <taxon>Viridiplantae</taxon>
        <taxon>Streptophyta</taxon>
        <taxon>Embryophyta</taxon>
        <taxon>Tracheophyta</taxon>
        <taxon>Spermatophyta</taxon>
        <taxon>Magnoliopsida</taxon>
        <taxon>eudicotyledons</taxon>
        <taxon>Gunneridae</taxon>
        <taxon>Pentapetalae</taxon>
        <taxon>rosids</taxon>
        <taxon>malvids</taxon>
        <taxon>Myrtales</taxon>
        <taxon>Lythraceae</taxon>
        <taxon>Punica</taxon>
    </lineage>
</organism>
<comment type="caution">
    <text evidence="1">The sequence shown here is derived from an EMBL/GenBank/DDBJ whole genome shotgun (WGS) entry which is preliminary data.</text>
</comment>
<dbReference type="Proteomes" id="UP000233551">
    <property type="component" value="Unassembled WGS sequence"/>
</dbReference>
<proteinExistence type="predicted"/>
<gene>
    <name evidence="1" type="ORF">CRG98_045049</name>
</gene>
<sequence length="105" mass="11194">MHVNVYLRAGAGGSVSLLFLPVRGVPIVSGGRTVVSVSGGRTVISVSGGSSPSRLRWSLSRFRLRWSPVRHLMWSPSHLHLGLLLSGSAAVWVCCRGPTVFISTV</sequence>
<dbReference type="EMBL" id="PGOL01005841">
    <property type="protein sequence ID" value="PKI34512.1"/>
    <property type="molecule type" value="Genomic_DNA"/>
</dbReference>
<keyword evidence="2" id="KW-1185">Reference proteome</keyword>